<proteinExistence type="inferred from homology"/>
<dbReference type="Gramene" id="PAN09266">
    <property type="protein sequence ID" value="PAN09266"/>
    <property type="gene ID" value="PAHAL_2G008600"/>
</dbReference>
<dbReference type="GO" id="GO:0005737">
    <property type="term" value="C:cytoplasm"/>
    <property type="evidence" value="ECO:0007669"/>
    <property type="project" value="TreeGrafter"/>
</dbReference>
<feature type="region of interest" description="Disordered" evidence="2">
    <location>
        <begin position="162"/>
        <end position="189"/>
    </location>
</feature>
<protein>
    <recommendedName>
        <fullName evidence="4">Protein SNOWY COTYLEDON 3</fullName>
    </recommendedName>
</protein>
<dbReference type="GO" id="GO:0005880">
    <property type="term" value="C:nuclear microtubule"/>
    <property type="evidence" value="ECO:0007669"/>
    <property type="project" value="TreeGrafter"/>
</dbReference>
<sequence length="590" mass="61964">MPSAMVDATLAAPPLDLTARRRARPAALSNANACAGTVAAAPNKLKSKTVASRYLTPSPKPTSISSSASAPAPRPASTERPRPAQPNAVATTDAAASCGRATTTTRTLAVAFQSPAYSLDTSRGRSASPAVVPAAAPEKRRSGAAGAAARAKVSDASQNAYRWPASATPPPCGHDARAPAKSPGYYSASGRKGSTAGIFGAVRAAAFHGEPRRASVDGANEYLLALSSDDTDSASSGDGVAPRRSVGSGPRPSPRTAMSSSARFSRDAMGIHSERFASGASPAPAPVKKRSLFNGLLSSPFGRSSLKQQPPSKPVASSFRRTASPSPGRRSTDGPGSAGNMQCKASSTGCGFDGADTMKLKPPAAVKAEEEHQLRLRYTQHLQWRLVNAHAGVALSLQTAAAEKTLSGAWITILRMRKSVAIRKMQLQLLRNNCKLMSVLRGQMKYLEEWSFLERDYAHSISGTTQALNATVLRLPVSNGAMADIQGIKKALSSAVDVMDTIGNSTSTRLPKLARTNVLASQLSKVFIQEHILIAQCRDLLSTLASMHVSGEVQQPTRAKDTNEPKKASVFSVVFRLHFQSPAADCRCGW</sequence>
<evidence type="ECO:0008006" key="4">
    <source>
        <dbReference type="Google" id="ProtNLM"/>
    </source>
</evidence>
<accession>A0A2S3GVH1</accession>
<feature type="region of interest" description="Disordered" evidence="2">
    <location>
        <begin position="118"/>
        <end position="146"/>
    </location>
</feature>
<feature type="compositionally biased region" description="Low complexity" evidence="2">
    <location>
        <begin position="126"/>
        <end position="136"/>
    </location>
</feature>
<dbReference type="PANTHER" id="PTHR31807:SF22">
    <property type="entry name" value="OS07G0115600 PROTEIN"/>
    <property type="match status" value="1"/>
</dbReference>
<feature type="region of interest" description="Disordered" evidence="2">
    <location>
        <begin position="300"/>
        <end position="345"/>
    </location>
</feature>
<reference evidence="3" key="1">
    <citation type="submission" date="2018-04" db="EMBL/GenBank/DDBJ databases">
        <title>WGS assembly of Panicum hallii.</title>
        <authorList>
            <person name="Lovell J."/>
            <person name="Jenkins J."/>
            <person name="Lowry D."/>
            <person name="Mamidi S."/>
            <person name="Sreedasyam A."/>
            <person name="Weng X."/>
            <person name="Barry K."/>
            <person name="Bonette J."/>
            <person name="Campitelli B."/>
            <person name="Daum C."/>
            <person name="Gordon S."/>
            <person name="Gould B."/>
            <person name="Lipzen A."/>
            <person name="Macqueen A."/>
            <person name="Palacio-Mejia J."/>
            <person name="Plott C."/>
            <person name="Shakirov E."/>
            <person name="Shu S."/>
            <person name="Yoshinaga Y."/>
            <person name="Zane M."/>
            <person name="Rokhsar D."/>
            <person name="Grimwood J."/>
            <person name="Schmutz J."/>
            <person name="Juenger T."/>
        </authorList>
    </citation>
    <scope>NUCLEOTIDE SEQUENCE [LARGE SCALE GENOMIC DNA]</scope>
    <source>
        <strain evidence="3">FIL2</strain>
    </source>
</reference>
<dbReference type="GO" id="GO:0008017">
    <property type="term" value="F:microtubule binding"/>
    <property type="evidence" value="ECO:0007669"/>
    <property type="project" value="TreeGrafter"/>
</dbReference>
<dbReference type="Proteomes" id="UP000243499">
    <property type="component" value="Chromosome 2"/>
</dbReference>
<dbReference type="Pfam" id="PF04484">
    <property type="entry name" value="QWRF"/>
    <property type="match status" value="1"/>
</dbReference>
<dbReference type="PANTHER" id="PTHR31807">
    <property type="entry name" value="AUGMIN FAMILY MEMBER"/>
    <property type="match status" value="1"/>
</dbReference>
<dbReference type="AlphaFoldDB" id="A0A2S3GVH1"/>
<gene>
    <name evidence="3" type="ORF">PAHAL_2G008600</name>
</gene>
<feature type="compositionally biased region" description="Low complexity" evidence="2">
    <location>
        <begin position="61"/>
        <end position="76"/>
    </location>
</feature>
<organism evidence="3">
    <name type="scientific">Panicum hallii</name>
    <dbReference type="NCBI Taxonomy" id="206008"/>
    <lineage>
        <taxon>Eukaryota</taxon>
        <taxon>Viridiplantae</taxon>
        <taxon>Streptophyta</taxon>
        <taxon>Embryophyta</taxon>
        <taxon>Tracheophyta</taxon>
        <taxon>Spermatophyta</taxon>
        <taxon>Magnoliopsida</taxon>
        <taxon>Liliopsida</taxon>
        <taxon>Poales</taxon>
        <taxon>Poaceae</taxon>
        <taxon>PACMAD clade</taxon>
        <taxon>Panicoideae</taxon>
        <taxon>Panicodae</taxon>
        <taxon>Paniceae</taxon>
        <taxon>Panicinae</taxon>
        <taxon>Panicum</taxon>
        <taxon>Panicum sect. Panicum</taxon>
    </lineage>
</organism>
<comment type="similarity">
    <text evidence="1">Belongs to the QWRF family.</text>
</comment>
<feature type="region of interest" description="Disordered" evidence="2">
    <location>
        <begin position="229"/>
        <end position="263"/>
    </location>
</feature>
<feature type="compositionally biased region" description="Low complexity" evidence="2">
    <location>
        <begin position="229"/>
        <end position="239"/>
    </location>
</feature>
<dbReference type="InterPro" id="IPR007573">
    <property type="entry name" value="QWRF"/>
</dbReference>
<evidence type="ECO:0000256" key="1">
    <source>
        <dbReference type="ARBA" id="ARBA00010016"/>
    </source>
</evidence>
<dbReference type="GO" id="GO:0051225">
    <property type="term" value="P:spindle assembly"/>
    <property type="evidence" value="ECO:0007669"/>
    <property type="project" value="TreeGrafter"/>
</dbReference>
<evidence type="ECO:0000313" key="3">
    <source>
        <dbReference type="EMBL" id="PAN09266.1"/>
    </source>
</evidence>
<name>A0A2S3GVH1_9POAL</name>
<feature type="compositionally biased region" description="Polar residues" evidence="2">
    <location>
        <begin position="301"/>
        <end position="310"/>
    </location>
</feature>
<dbReference type="EMBL" id="CM008047">
    <property type="protein sequence ID" value="PAN09266.1"/>
    <property type="molecule type" value="Genomic_DNA"/>
</dbReference>
<feature type="region of interest" description="Disordered" evidence="2">
    <location>
        <begin position="54"/>
        <end position="98"/>
    </location>
</feature>
<evidence type="ECO:0000256" key="2">
    <source>
        <dbReference type="SAM" id="MobiDB-lite"/>
    </source>
</evidence>